<name>A0A936ZLN3_9HYPH</name>
<gene>
    <name evidence="2" type="ORF">JKG68_31320</name>
</gene>
<keyword evidence="2" id="KW-0456">Lyase</keyword>
<dbReference type="Pfam" id="PF17769">
    <property type="entry name" value="PurK_C"/>
    <property type="match status" value="1"/>
</dbReference>
<keyword evidence="3" id="KW-1185">Reference proteome</keyword>
<evidence type="ECO:0000259" key="1">
    <source>
        <dbReference type="Pfam" id="PF17769"/>
    </source>
</evidence>
<accession>A0A936ZLN3</accession>
<organism evidence="2 3">
    <name type="scientific">Microvirga aerilata</name>
    <dbReference type="NCBI Taxonomy" id="670292"/>
    <lineage>
        <taxon>Bacteria</taxon>
        <taxon>Pseudomonadati</taxon>
        <taxon>Pseudomonadota</taxon>
        <taxon>Alphaproteobacteria</taxon>
        <taxon>Hyphomicrobiales</taxon>
        <taxon>Methylobacteriaceae</taxon>
        <taxon>Microvirga</taxon>
    </lineage>
</organism>
<dbReference type="AlphaFoldDB" id="A0A936ZLN3"/>
<dbReference type="SUPFAM" id="SSF51246">
    <property type="entry name" value="Rudiment single hybrid motif"/>
    <property type="match status" value="1"/>
</dbReference>
<evidence type="ECO:0000313" key="3">
    <source>
        <dbReference type="Proteomes" id="UP000605848"/>
    </source>
</evidence>
<dbReference type="InterPro" id="IPR040686">
    <property type="entry name" value="PurK_C"/>
</dbReference>
<comment type="caution">
    <text evidence="2">The sequence shown here is derived from an EMBL/GenBank/DDBJ whole genome shotgun (WGS) entry which is preliminary data.</text>
</comment>
<feature type="non-terminal residue" evidence="2">
    <location>
        <position position="1"/>
    </location>
</feature>
<reference evidence="2" key="1">
    <citation type="submission" date="2021-01" db="EMBL/GenBank/DDBJ databases">
        <title>Microvirga sp.</title>
        <authorList>
            <person name="Kim M.K."/>
        </authorList>
    </citation>
    <scope>NUCLEOTIDE SEQUENCE</scope>
    <source>
        <strain evidence="2">5420S-16</strain>
    </source>
</reference>
<evidence type="ECO:0000313" key="2">
    <source>
        <dbReference type="EMBL" id="MBL0408365.1"/>
    </source>
</evidence>
<feature type="domain" description="Phosphoribosylaminoimidazole carboxylase C-terminal" evidence="1">
    <location>
        <begin position="10"/>
        <end position="54"/>
    </location>
</feature>
<dbReference type="EMBL" id="JAEQMY010000197">
    <property type="protein sequence ID" value="MBL0408365.1"/>
    <property type="molecule type" value="Genomic_DNA"/>
</dbReference>
<dbReference type="Proteomes" id="UP000605848">
    <property type="component" value="Unassembled WGS sequence"/>
</dbReference>
<protein>
    <submittedName>
        <fullName evidence="2">5-(Carboxyamino)imidazole ribonucleotide synthase</fullName>
        <ecNumber evidence="2">4.1.1.21</ecNumber>
    </submittedName>
</protein>
<dbReference type="GO" id="GO:0004638">
    <property type="term" value="F:phosphoribosylaminoimidazole carboxylase activity"/>
    <property type="evidence" value="ECO:0007669"/>
    <property type="project" value="UniProtKB-EC"/>
</dbReference>
<sequence length="57" mass="6392">DAARLGRVEMRNLIGHDADEWEQILGEPGAHLHLYGKAEARTGRKMGHVTRVFPEKA</sequence>
<dbReference type="Gene3D" id="3.30.470.20">
    <property type="entry name" value="ATP-grasp fold, B domain"/>
    <property type="match status" value="1"/>
</dbReference>
<dbReference type="EC" id="4.1.1.21" evidence="2"/>
<dbReference type="InterPro" id="IPR011054">
    <property type="entry name" value="Rudment_hybrid_motif"/>
</dbReference>
<proteinExistence type="predicted"/>